<dbReference type="InterPro" id="IPR003382">
    <property type="entry name" value="Flavoprotein"/>
</dbReference>
<evidence type="ECO:0000256" key="2">
    <source>
        <dbReference type="ARBA" id="ARBA00038350"/>
    </source>
</evidence>
<keyword evidence="1" id="KW-0173">Coenzyme A biosynthesis</keyword>
<dbReference type="Gene3D" id="3.40.50.1950">
    <property type="entry name" value="Flavin prenyltransferase-like"/>
    <property type="match status" value="1"/>
</dbReference>
<gene>
    <name evidence="5" type="ORF">NDN08_000386</name>
</gene>
<dbReference type="PANTHER" id="PTHR14359:SF6">
    <property type="entry name" value="PHOSPHOPANTOTHENOYLCYSTEINE DECARBOXYLASE"/>
    <property type="match status" value="1"/>
</dbReference>
<dbReference type="SUPFAM" id="SSF52507">
    <property type="entry name" value="Homo-oligomeric flavin-containing Cys decarboxylases, HFCD"/>
    <property type="match status" value="1"/>
</dbReference>
<evidence type="ECO:0000259" key="4">
    <source>
        <dbReference type="Pfam" id="PF02441"/>
    </source>
</evidence>
<dbReference type="AlphaFoldDB" id="A0AAV8UQI4"/>
<dbReference type="GO" id="GO:0015937">
    <property type="term" value="P:coenzyme A biosynthetic process"/>
    <property type="evidence" value="ECO:0007669"/>
    <property type="project" value="UniProtKB-KW"/>
</dbReference>
<dbReference type="EMBL" id="JAMWBK010000006">
    <property type="protein sequence ID" value="KAJ8903853.1"/>
    <property type="molecule type" value="Genomic_DNA"/>
</dbReference>
<dbReference type="PANTHER" id="PTHR14359">
    <property type="entry name" value="HOMO-OLIGOMERIC FLAVIN CONTAINING CYS DECARBOXYLASE FAMILY"/>
    <property type="match status" value="1"/>
</dbReference>
<evidence type="ECO:0000313" key="6">
    <source>
        <dbReference type="Proteomes" id="UP001157974"/>
    </source>
</evidence>
<accession>A0AAV8UQI4</accession>
<evidence type="ECO:0000256" key="3">
    <source>
        <dbReference type="SAM" id="MobiDB-lite"/>
    </source>
</evidence>
<comment type="similarity">
    <text evidence="2">Belongs to the HFCD (homooligomeric flavin containing Cys decarboxylase) superfamily.</text>
</comment>
<dbReference type="GO" id="GO:0010181">
    <property type="term" value="F:FMN binding"/>
    <property type="evidence" value="ECO:0007669"/>
    <property type="project" value="TreeGrafter"/>
</dbReference>
<comment type="caution">
    <text evidence="5">The sequence shown here is derived from an EMBL/GenBank/DDBJ whole genome shotgun (WGS) entry which is preliminary data.</text>
</comment>
<dbReference type="GO" id="GO:0071513">
    <property type="term" value="C:phosphopantothenoylcysteine decarboxylase complex"/>
    <property type="evidence" value="ECO:0007669"/>
    <property type="project" value="TreeGrafter"/>
</dbReference>
<dbReference type="Pfam" id="PF02441">
    <property type="entry name" value="Flavoprotein"/>
    <property type="match status" value="1"/>
</dbReference>
<organism evidence="5 6">
    <name type="scientific">Rhodosorus marinus</name>
    <dbReference type="NCBI Taxonomy" id="101924"/>
    <lineage>
        <taxon>Eukaryota</taxon>
        <taxon>Rhodophyta</taxon>
        <taxon>Stylonematophyceae</taxon>
        <taxon>Stylonematales</taxon>
        <taxon>Stylonemataceae</taxon>
        <taxon>Rhodosorus</taxon>
    </lineage>
</organism>
<evidence type="ECO:0000313" key="5">
    <source>
        <dbReference type="EMBL" id="KAJ8903853.1"/>
    </source>
</evidence>
<reference evidence="5 6" key="1">
    <citation type="journal article" date="2023" name="Nat. Commun.">
        <title>Origin of minicircular mitochondrial genomes in red algae.</title>
        <authorList>
            <person name="Lee Y."/>
            <person name="Cho C.H."/>
            <person name="Lee Y.M."/>
            <person name="Park S.I."/>
            <person name="Yang J.H."/>
            <person name="West J.A."/>
            <person name="Bhattacharya D."/>
            <person name="Yoon H.S."/>
        </authorList>
    </citation>
    <scope>NUCLEOTIDE SEQUENCE [LARGE SCALE GENOMIC DNA]</scope>
    <source>
        <strain evidence="5 6">CCMP1338</strain>
        <tissue evidence="5">Whole cell</tissue>
    </source>
</reference>
<name>A0AAV8UQI4_9RHOD</name>
<keyword evidence="6" id="KW-1185">Reference proteome</keyword>
<dbReference type="InterPro" id="IPR036551">
    <property type="entry name" value="Flavin_trans-like"/>
</dbReference>
<proteinExistence type="inferred from homology"/>
<protein>
    <recommendedName>
        <fullName evidence="4">Flavoprotein domain-containing protein</fullName>
    </recommendedName>
</protein>
<dbReference type="GO" id="GO:0004633">
    <property type="term" value="F:phosphopantothenoylcysteine decarboxylase activity"/>
    <property type="evidence" value="ECO:0007669"/>
    <property type="project" value="TreeGrafter"/>
</dbReference>
<sequence length="218" mass="23770">MEGKNVIVGASGSVAAIRVPLLVDKIIEKGAKVKVLATDRAKFFLEKERKFADGVEVLDDEKEWLMWEKLGDEVLHIELRRWADAFVIAPLSANTLAKLANGLCDNALTCTARAWDPSKAPLIVAPAMNTVMWEHPLTSRQTNSVETFGVQIVSPTSKKLACGDVGIGSMATPDTIVETLEIELLANSRKKRKTIDSDEVSLEPDGSLKRQTRTAGNS</sequence>
<feature type="domain" description="Flavoprotein" evidence="4">
    <location>
        <begin position="4"/>
        <end position="179"/>
    </location>
</feature>
<feature type="region of interest" description="Disordered" evidence="3">
    <location>
        <begin position="191"/>
        <end position="218"/>
    </location>
</feature>
<dbReference type="Proteomes" id="UP001157974">
    <property type="component" value="Unassembled WGS sequence"/>
</dbReference>
<evidence type="ECO:0000256" key="1">
    <source>
        <dbReference type="ARBA" id="ARBA00022993"/>
    </source>
</evidence>